<proteinExistence type="predicted"/>
<evidence type="ECO:0000256" key="1">
    <source>
        <dbReference type="SAM" id="MobiDB-lite"/>
    </source>
</evidence>
<reference evidence="3 4" key="1">
    <citation type="submission" date="2022-06" db="EMBL/GenBank/DDBJ databases">
        <title>Haloarcula sp. a new haloarchaeum isolate from saline soil.</title>
        <authorList>
            <person name="Strakova D."/>
            <person name="Galisteo C."/>
            <person name="Sanchez-Porro C."/>
            <person name="Ventosa A."/>
        </authorList>
    </citation>
    <scope>NUCLEOTIDE SEQUENCE [LARGE SCALE GENOMIC DNA]</scope>
    <source>
        <strain evidence="3 4">S1CR25-12</strain>
    </source>
</reference>
<dbReference type="InterPro" id="IPR036388">
    <property type="entry name" value="WH-like_DNA-bd_sf"/>
</dbReference>
<dbReference type="RefSeq" id="WP_310920545.1">
    <property type="nucleotide sequence ID" value="NZ_JAMQON010000004.1"/>
</dbReference>
<gene>
    <name evidence="3" type="ORF">NDI56_15355</name>
</gene>
<dbReference type="Proteomes" id="UP001259659">
    <property type="component" value="Unassembled WGS sequence"/>
</dbReference>
<evidence type="ECO:0000259" key="2">
    <source>
        <dbReference type="Pfam" id="PF09339"/>
    </source>
</evidence>
<feature type="domain" description="HTH iclR-type" evidence="2">
    <location>
        <begin position="14"/>
        <end position="57"/>
    </location>
</feature>
<accession>A0ABU2FEW2</accession>
<dbReference type="SUPFAM" id="SSF46785">
    <property type="entry name" value="Winged helix' DNA-binding domain"/>
    <property type="match status" value="1"/>
</dbReference>
<name>A0ABU2FEW2_9EURY</name>
<dbReference type="InterPro" id="IPR036390">
    <property type="entry name" value="WH_DNA-bd_sf"/>
</dbReference>
<dbReference type="EMBL" id="JAMQON010000004">
    <property type="protein sequence ID" value="MDS0260784.1"/>
    <property type="molecule type" value="Genomic_DNA"/>
</dbReference>
<dbReference type="InterPro" id="IPR005471">
    <property type="entry name" value="Tscrpt_reg_IclR_N"/>
</dbReference>
<dbReference type="CDD" id="cd00090">
    <property type="entry name" value="HTH_ARSR"/>
    <property type="match status" value="1"/>
</dbReference>
<evidence type="ECO:0000313" key="3">
    <source>
        <dbReference type="EMBL" id="MDS0260784.1"/>
    </source>
</evidence>
<comment type="caution">
    <text evidence="3">The sequence shown here is derived from an EMBL/GenBank/DDBJ whole genome shotgun (WGS) entry which is preliminary data.</text>
</comment>
<keyword evidence="4" id="KW-1185">Reference proteome</keyword>
<feature type="region of interest" description="Disordered" evidence="1">
    <location>
        <begin position="83"/>
        <end position="105"/>
    </location>
</feature>
<protein>
    <submittedName>
        <fullName evidence="3">MarR family transcriptional regulator</fullName>
    </submittedName>
</protein>
<dbReference type="Pfam" id="PF09339">
    <property type="entry name" value="HTH_IclR"/>
    <property type="match status" value="1"/>
</dbReference>
<evidence type="ECO:0000313" key="4">
    <source>
        <dbReference type="Proteomes" id="UP001259659"/>
    </source>
</evidence>
<sequence length="105" mass="11294">MRQSGSWMTIWDDRILEVIREEGSGSPTELAARAEIHVSKSSVSRRLTKLADHGLLQPLANGVYVLTDEGTAYLNGKYDAEQGRFIGDGDTDTASGEPDSPGVDG</sequence>
<dbReference type="Gene3D" id="1.10.10.10">
    <property type="entry name" value="Winged helix-like DNA-binding domain superfamily/Winged helix DNA-binding domain"/>
    <property type="match status" value="1"/>
</dbReference>
<dbReference type="InterPro" id="IPR011991">
    <property type="entry name" value="ArsR-like_HTH"/>
</dbReference>
<organism evidence="3 4">
    <name type="scientific">Haloarcula saliterrae</name>
    <dbReference type="NCBI Taxonomy" id="2950534"/>
    <lineage>
        <taxon>Archaea</taxon>
        <taxon>Methanobacteriati</taxon>
        <taxon>Methanobacteriota</taxon>
        <taxon>Stenosarchaea group</taxon>
        <taxon>Halobacteria</taxon>
        <taxon>Halobacteriales</taxon>
        <taxon>Haloarculaceae</taxon>
        <taxon>Haloarcula</taxon>
    </lineage>
</organism>